<feature type="compositionally biased region" description="Basic and acidic residues" evidence="10">
    <location>
        <begin position="465"/>
        <end position="474"/>
    </location>
</feature>
<evidence type="ECO:0000256" key="10">
    <source>
        <dbReference type="SAM" id="MobiDB-lite"/>
    </source>
</evidence>
<dbReference type="InterPro" id="IPR018044">
    <property type="entry name" value="Peptidase_S11"/>
</dbReference>
<dbReference type="InterPro" id="IPR012338">
    <property type="entry name" value="Beta-lactam/transpept-like"/>
</dbReference>
<dbReference type="GO" id="GO:0006508">
    <property type="term" value="P:proteolysis"/>
    <property type="evidence" value="ECO:0007669"/>
    <property type="project" value="InterPro"/>
</dbReference>
<comment type="similarity">
    <text evidence="1 9">Belongs to the peptidase S11 family.</text>
</comment>
<dbReference type="SUPFAM" id="SSF56601">
    <property type="entry name" value="beta-lactamase/transpeptidase-like"/>
    <property type="match status" value="1"/>
</dbReference>
<evidence type="ECO:0000256" key="8">
    <source>
        <dbReference type="PIRSR" id="PIRSR618044-2"/>
    </source>
</evidence>
<dbReference type="GO" id="GO:0008360">
    <property type="term" value="P:regulation of cell shape"/>
    <property type="evidence" value="ECO:0007669"/>
    <property type="project" value="UniProtKB-KW"/>
</dbReference>
<keyword evidence="6" id="KW-0961">Cell wall biogenesis/degradation</keyword>
<dbReference type="RefSeq" id="WP_051268822.1">
    <property type="nucleotide sequence ID" value="NZ_LVVZ01000014.1"/>
</dbReference>
<feature type="active site" description="Proton acceptor" evidence="7">
    <location>
        <position position="63"/>
    </location>
</feature>
<keyword evidence="3" id="KW-0378">Hydrolase</keyword>
<evidence type="ECO:0000256" key="5">
    <source>
        <dbReference type="ARBA" id="ARBA00022984"/>
    </source>
</evidence>
<feature type="chain" id="PRO_5010539752" description="Peptidase S11 D-alanyl-D-alanine carboxypeptidase A N-terminal domain-containing protein" evidence="11">
    <location>
        <begin position="32"/>
        <end position="474"/>
    </location>
</feature>
<evidence type="ECO:0000256" key="1">
    <source>
        <dbReference type="ARBA" id="ARBA00007164"/>
    </source>
</evidence>
<dbReference type="Pfam" id="PF00768">
    <property type="entry name" value="Peptidase_S11"/>
    <property type="match status" value="1"/>
</dbReference>
<evidence type="ECO:0000256" key="4">
    <source>
        <dbReference type="ARBA" id="ARBA00022960"/>
    </source>
</evidence>
<feature type="domain" description="Peptidase S11 D-alanyl-D-alanine carboxypeptidase A N-terminal" evidence="12">
    <location>
        <begin position="28"/>
        <end position="252"/>
    </location>
</feature>
<evidence type="ECO:0000259" key="12">
    <source>
        <dbReference type="Pfam" id="PF00768"/>
    </source>
</evidence>
<evidence type="ECO:0000256" key="3">
    <source>
        <dbReference type="ARBA" id="ARBA00022801"/>
    </source>
</evidence>
<feature type="active site" description="Acyl-ester intermediate" evidence="7">
    <location>
        <position position="60"/>
    </location>
</feature>
<accession>A0A1U7JIV9</accession>
<dbReference type="AlphaFoldDB" id="A0A1U7JIV9"/>
<dbReference type="STRING" id="197461.A3843_09620"/>
<reference evidence="13 14" key="1">
    <citation type="submission" date="2016-03" db="EMBL/GenBank/DDBJ databases">
        <title>Genome sequence of Nesiotobacter sp. nov., a moderately halophilic alphaproteobacterium isolated from the Yellow Sea, China.</title>
        <authorList>
            <person name="Zhang G."/>
            <person name="Zhang R."/>
        </authorList>
    </citation>
    <scope>NUCLEOTIDE SEQUENCE [LARGE SCALE GENOMIC DNA]</scope>
    <source>
        <strain evidence="13 14">WB1-6</strain>
    </source>
</reference>
<feature type="active site" evidence="7">
    <location>
        <position position="120"/>
    </location>
</feature>
<dbReference type="PRINTS" id="PR00725">
    <property type="entry name" value="DADACBPTASE1"/>
</dbReference>
<comment type="caution">
    <text evidence="13">The sequence shown here is derived from an EMBL/GenBank/DDBJ whole genome shotgun (WGS) entry which is preliminary data.</text>
</comment>
<dbReference type="GO" id="GO:0071555">
    <property type="term" value="P:cell wall organization"/>
    <property type="evidence" value="ECO:0007669"/>
    <property type="project" value="UniProtKB-KW"/>
</dbReference>
<protein>
    <recommendedName>
        <fullName evidence="12">Peptidase S11 D-alanyl-D-alanine carboxypeptidase A N-terminal domain-containing protein</fullName>
    </recommendedName>
</protein>
<keyword evidence="4" id="KW-0133">Cell shape</keyword>
<dbReference type="Gene3D" id="3.40.710.10">
    <property type="entry name" value="DD-peptidase/beta-lactamase superfamily"/>
    <property type="match status" value="1"/>
</dbReference>
<evidence type="ECO:0000256" key="9">
    <source>
        <dbReference type="RuleBase" id="RU004016"/>
    </source>
</evidence>
<name>A0A1U7JIV9_9HYPH</name>
<keyword evidence="5" id="KW-0573">Peptidoglycan synthesis</keyword>
<dbReference type="InterPro" id="IPR001967">
    <property type="entry name" value="Peptidase_S11_N"/>
</dbReference>
<keyword evidence="14" id="KW-1185">Reference proteome</keyword>
<dbReference type="GO" id="GO:0009252">
    <property type="term" value="P:peptidoglycan biosynthetic process"/>
    <property type="evidence" value="ECO:0007669"/>
    <property type="project" value="UniProtKB-KW"/>
</dbReference>
<evidence type="ECO:0000256" key="6">
    <source>
        <dbReference type="ARBA" id="ARBA00023316"/>
    </source>
</evidence>
<sequence length="474" mass="51546">MCHAVLRKGQVIACSFVLVLVAILSAAPARADVAAWMVVDARDGTVLEQYSATRPWHPASLTKMMTAYVVFRKIEQGELTLSSPVVVSAAAHELPPSKMGFKVGTQVSLHDALMMLMVKSANDIAASIAHSVAGSEDAFVQLMNGEARRLGMSQTTFVNPHGLPDERQVTSARDMALMGMALWNHFPQYHDYLNKPAIRFGKRTMKSGIAEFLLRVPGASGIKTGYICDSGFNVVVTATRKGRTLLAVVLGSASELERNAFARRLIETGFKRHRGPSIADLNTAGSLPLPEPRYCQRNKQPDAQQLVDRFGEKRVNAPLLAYAKTDQPAPAGLSVFKDNKRIDWTLVHEQLMGPRLAALQPYEVHVGKPASAIAQLLVPGAEVPLPMPKPFKASPVAVPADVPVPPRKQSYLRHPDPFVRDGVNGHNASLLFAGEAQPRVQLVDRDAGSPPIEKHFFGGPGGLYKSEREPTRIN</sequence>
<evidence type="ECO:0000256" key="11">
    <source>
        <dbReference type="SAM" id="SignalP"/>
    </source>
</evidence>
<keyword evidence="2 11" id="KW-0732">Signal</keyword>
<feature type="binding site" evidence="8">
    <location>
        <position position="223"/>
    </location>
    <ligand>
        <name>substrate</name>
    </ligand>
</feature>
<evidence type="ECO:0000256" key="2">
    <source>
        <dbReference type="ARBA" id="ARBA00022729"/>
    </source>
</evidence>
<gene>
    <name evidence="13" type="ORF">A3843_09620</name>
</gene>
<evidence type="ECO:0000256" key="7">
    <source>
        <dbReference type="PIRSR" id="PIRSR618044-1"/>
    </source>
</evidence>
<dbReference type="PANTHER" id="PTHR21581:SF6">
    <property type="entry name" value="TRAFFICKING PROTEIN PARTICLE COMPLEX SUBUNIT 12"/>
    <property type="match status" value="1"/>
</dbReference>
<dbReference type="Proteomes" id="UP000185783">
    <property type="component" value="Unassembled WGS sequence"/>
</dbReference>
<dbReference type="GO" id="GO:0009002">
    <property type="term" value="F:serine-type D-Ala-D-Ala carboxypeptidase activity"/>
    <property type="evidence" value="ECO:0007669"/>
    <property type="project" value="InterPro"/>
</dbReference>
<evidence type="ECO:0000313" key="14">
    <source>
        <dbReference type="Proteomes" id="UP000185783"/>
    </source>
</evidence>
<evidence type="ECO:0000313" key="13">
    <source>
        <dbReference type="EMBL" id="OKL44622.1"/>
    </source>
</evidence>
<feature type="region of interest" description="Disordered" evidence="10">
    <location>
        <begin position="451"/>
        <end position="474"/>
    </location>
</feature>
<dbReference type="PANTHER" id="PTHR21581">
    <property type="entry name" value="D-ALANYL-D-ALANINE CARBOXYPEPTIDASE"/>
    <property type="match status" value="1"/>
</dbReference>
<proteinExistence type="inferred from homology"/>
<organism evidence="13 14">
    <name type="scientific">Pseudovibrio exalbescens</name>
    <dbReference type="NCBI Taxonomy" id="197461"/>
    <lineage>
        <taxon>Bacteria</taxon>
        <taxon>Pseudomonadati</taxon>
        <taxon>Pseudomonadota</taxon>
        <taxon>Alphaproteobacteria</taxon>
        <taxon>Hyphomicrobiales</taxon>
        <taxon>Stappiaceae</taxon>
        <taxon>Pseudovibrio</taxon>
    </lineage>
</organism>
<feature type="signal peptide" evidence="11">
    <location>
        <begin position="1"/>
        <end position="31"/>
    </location>
</feature>
<dbReference type="EMBL" id="LVVZ01000014">
    <property type="protein sequence ID" value="OKL44622.1"/>
    <property type="molecule type" value="Genomic_DNA"/>
</dbReference>